<protein>
    <recommendedName>
        <fullName evidence="1">HTH araC/xylS-type domain-containing protein</fullName>
    </recommendedName>
</protein>
<name>A0A7W6H944_9HYPH</name>
<accession>A0A7W6H944</accession>
<dbReference type="InterPro" id="IPR018060">
    <property type="entry name" value="HTH_AraC"/>
</dbReference>
<dbReference type="EMBL" id="JACIEK010000036">
    <property type="protein sequence ID" value="MBB4000878.1"/>
    <property type="molecule type" value="Genomic_DNA"/>
</dbReference>
<comment type="caution">
    <text evidence="2">The sequence shown here is derived from an EMBL/GenBank/DDBJ whole genome shotgun (WGS) entry which is preliminary data.</text>
</comment>
<dbReference type="Proteomes" id="UP000542776">
    <property type="component" value="Unassembled WGS sequence"/>
</dbReference>
<evidence type="ECO:0000259" key="1">
    <source>
        <dbReference type="PROSITE" id="PS01124"/>
    </source>
</evidence>
<gene>
    <name evidence="2" type="ORF">GGR04_004759</name>
</gene>
<dbReference type="GO" id="GO:0043565">
    <property type="term" value="F:sequence-specific DNA binding"/>
    <property type="evidence" value="ECO:0007669"/>
    <property type="project" value="InterPro"/>
</dbReference>
<organism evidence="2 3">
    <name type="scientific">Aureimonas pseudogalii</name>
    <dbReference type="NCBI Taxonomy" id="1744844"/>
    <lineage>
        <taxon>Bacteria</taxon>
        <taxon>Pseudomonadati</taxon>
        <taxon>Pseudomonadota</taxon>
        <taxon>Alphaproteobacteria</taxon>
        <taxon>Hyphomicrobiales</taxon>
        <taxon>Aurantimonadaceae</taxon>
        <taxon>Aureimonas</taxon>
    </lineage>
</organism>
<keyword evidence="3" id="KW-1185">Reference proteome</keyword>
<evidence type="ECO:0000313" key="2">
    <source>
        <dbReference type="EMBL" id="MBB4000878.1"/>
    </source>
</evidence>
<evidence type="ECO:0000313" key="3">
    <source>
        <dbReference type="Proteomes" id="UP000542776"/>
    </source>
</evidence>
<reference evidence="2 3" key="1">
    <citation type="submission" date="2020-08" db="EMBL/GenBank/DDBJ databases">
        <title>Genomic Encyclopedia of Type Strains, Phase IV (KMG-IV): sequencing the most valuable type-strain genomes for metagenomic binning, comparative biology and taxonomic classification.</title>
        <authorList>
            <person name="Goeker M."/>
        </authorList>
    </citation>
    <scope>NUCLEOTIDE SEQUENCE [LARGE SCALE GENOMIC DNA]</scope>
    <source>
        <strain evidence="2 3">DSM 102238</strain>
    </source>
</reference>
<dbReference type="GO" id="GO:0003700">
    <property type="term" value="F:DNA-binding transcription factor activity"/>
    <property type="evidence" value="ECO:0007669"/>
    <property type="project" value="InterPro"/>
</dbReference>
<proteinExistence type="predicted"/>
<feature type="domain" description="HTH araC/xylS-type" evidence="1">
    <location>
        <begin position="1"/>
        <end position="22"/>
    </location>
</feature>
<sequence>MSDFTKRFRQRFGHVPSQAQWKSKIAASRPLTEP</sequence>
<dbReference type="PROSITE" id="PS01124">
    <property type="entry name" value="HTH_ARAC_FAMILY_2"/>
    <property type="match status" value="1"/>
</dbReference>
<dbReference type="AlphaFoldDB" id="A0A7W6H944"/>